<evidence type="ECO:0000256" key="6">
    <source>
        <dbReference type="RuleBase" id="RU363076"/>
    </source>
</evidence>
<dbReference type="PROSITE" id="PS50895">
    <property type="entry name" value="SURF1"/>
    <property type="match status" value="1"/>
</dbReference>
<dbReference type="RefSeq" id="WP_066635339.1">
    <property type="nucleotide sequence ID" value="NZ_CP014989.1"/>
</dbReference>
<keyword evidence="4 6" id="KW-1133">Transmembrane helix</keyword>
<dbReference type="PANTHER" id="PTHR23427:SF2">
    <property type="entry name" value="SURFEIT LOCUS PROTEIN 1"/>
    <property type="match status" value="1"/>
</dbReference>
<organism evidence="8 9">
    <name type="scientific">Serinicoccus hydrothermalis</name>
    <dbReference type="NCBI Taxonomy" id="1758689"/>
    <lineage>
        <taxon>Bacteria</taxon>
        <taxon>Bacillati</taxon>
        <taxon>Actinomycetota</taxon>
        <taxon>Actinomycetes</taxon>
        <taxon>Micrococcales</taxon>
        <taxon>Ornithinimicrobiaceae</taxon>
        <taxon>Serinicoccus</taxon>
    </lineage>
</organism>
<dbReference type="AlphaFoldDB" id="A0A1B1N8B9"/>
<dbReference type="CDD" id="cd06662">
    <property type="entry name" value="SURF1"/>
    <property type="match status" value="1"/>
</dbReference>
<dbReference type="InterPro" id="IPR045214">
    <property type="entry name" value="Surf1/Surf4"/>
</dbReference>
<dbReference type="STRING" id="1758689.SGUI_0275"/>
<proteinExistence type="inferred from homology"/>
<comment type="caution">
    <text evidence="6">Lacks conserved residue(s) required for the propagation of feature annotation.</text>
</comment>
<evidence type="ECO:0000313" key="8">
    <source>
        <dbReference type="EMBL" id="ANS77671.1"/>
    </source>
</evidence>
<evidence type="ECO:0000256" key="3">
    <source>
        <dbReference type="ARBA" id="ARBA00022692"/>
    </source>
</evidence>
<dbReference type="OrthoDB" id="9807214at2"/>
<comment type="subcellular location">
    <subcellularLocation>
        <location evidence="6">Cell membrane</location>
        <topology evidence="6">Multi-pass membrane protein</topology>
    </subcellularLocation>
    <subcellularLocation>
        <location evidence="1">Membrane</location>
    </subcellularLocation>
</comment>
<dbReference type="Pfam" id="PF02104">
    <property type="entry name" value="SURF1"/>
    <property type="match status" value="1"/>
</dbReference>
<keyword evidence="3 6" id="KW-0812">Transmembrane</keyword>
<sequence length="267" mass="29399">MWHVLRRPRWLGYLALAVLFGVVTAGLGSWQWHRHETKVERRAVVEANYGGDAVPLDEALPVQESLRPDQRWTRVTATGTYDIPEQHLVRNRPHEGVYGYEVLLPLRLDDGTVLAVDRGWVPNARTAADLPEVPEAPSGEVTVTGWLLPSEPDLGLDPVEGQLGSVTLEGLARATGLQPRGAYLVLESEDPPAASRPAQLEAPDTGLGSHLAYALQWWLTIPVGVILVLVMARREAQDEGLVLAAPAGRPDRPPRQKKVRIWDEEDA</sequence>
<dbReference type="PANTHER" id="PTHR23427">
    <property type="entry name" value="SURFEIT LOCUS PROTEIN"/>
    <property type="match status" value="1"/>
</dbReference>
<dbReference type="GO" id="GO:0005886">
    <property type="term" value="C:plasma membrane"/>
    <property type="evidence" value="ECO:0007669"/>
    <property type="project" value="UniProtKB-SubCell"/>
</dbReference>
<dbReference type="KEGG" id="serj:SGUI_0275"/>
<reference evidence="8 9" key="1">
    <citation type="submission" date="2016-03" db="EMBL/GenBank/DDBJ databases">
        <title>Shallow-sea hydrothermal system.</title>
        <authorList>
            <person name="Tang K."/>
        </authorList>
    </citation>
    <scope>NUCLEOTIDE SEQUENCE [LARGE SCALE GENOMIC DNA]</scope>
    <source>
        <strain evidence="8 9">JLT9</strain>
    </source>
</reference>
<evidence type="ECO:0000313" key="9">
    <source>
        <dbReference type="Proteomes" id="UP000092482"/>
    </source>
</evidence>
<feature type="transmembrane region" description="Helical" evidence="6">
    <location>
        <begin position="12"/>
        <end position="32"/>
    </location>
</feature>
<dbReference type="EMBL" id="CP014989">
    <property type="protein sequence ID" value="ANS77671.1"/>
    <property type="molecule type" value="Genomic_DNA"/>
</dbReference>
<dbReference type="InterPro" id="IPR002994">
    <property type="entry name" value="Surf1/Shy1"/>
</dbReference>
<dbReference type="PATRIC" id="fig|1758689.4.peg.280"/>
<accession>A0A1B1N8B9</accession>
<evidence type="ECO:0000256" key="5">
    <source>
        <dbReference type="ARBA" id="ARBA00023136"/>
    </source>
</evidence>
<gene>
    <name evidence="8" type="ORF">SGUI_0275</name>
</gene>
<evidence type="ECO:0000256" key="7">
    <source>
        <dbReference type="SAM" id="MobiDB-lite"/>
    </source>
</evidence>
<feature type="region of interest" description="Disordered" evidence="7">
    <location>
        <begin position="245"/>
        <end position="267"/>
    </location>
</feature>
<evidence type="ECO:0000256" key="2">
    <source>
        <dbReference type="ARBA" id="ARBA00007165"/>
    </source>
</evidence>
<keyword evidence="5 6" id="KW-0472">Membrane</keyword>
<comment type="similarity">
    <text evidence="2 6">Belongs to the SURF1 family.</text>
</comment>
<protein>
    <recommendedName>
        <fullName evidence="6">SURF1-like protein</fullName>
    </recommendedName>
</protein>
<keyword evidence="9" id="KW-1185">Reference proteome</keyword>
<evidence type="ECO:0000256" key="1">
    <source>
        <dbReference type="ARBA" id="ARBA00004370"/>
    </source>
</evidence>
<name>A0A1B1N8B9_9MICO</name>
<dbReference type="Proteomes" id="UP000092482">
    <property type="component" value="Chromosome"/>
</dbReference>
<evidence type="ECO:0000256" key="4">
    <source>
        <dbReference type="ARBA" id="ARBA00022989"/>
    </source>
</evidence>
<keyword evidence="6" id="KW-1003">Cell membrane</keyword>